<evidence type="ECO:0000313" key="1">
    <source>
        <dbReference type="EnsemblPlants" id="Zm00001eb131980_P001"/>
    </source>
</evidence>
<keyword evidence="2" id="KW-1185">Reference proteome</keyword>
<accession>A0A804N3I9</accession>
<proteinExistence type="predicted"/>
<dbReference type="InParanoid" id="A0A804N3I9"/>
<dbReference type="EnsemblPlants" id="Zm00001eb131980_T001">
    <property type="protein sequence ID" value="Zm00001eb131980_P001"/>
    <property type="gene ID" value="Zm00001eb131980"/>
</dbReference>
<dbReference type="Proteomes" id="UP000007305">
    <property type="component" value="Chromosome 3"/>
</dbReference>
<reference evidence="2" key="1">
    <citation type="submission" date="2015-12" db="EMBL/GenBank/DDBJ databases">
        <title>Update maize B73 reference genome by single molecule sequencing technologies.</title>
        <authorList>
            <consortium name="Maize Genome Sequencing Project"/>
            <person name="Ware D."/>
        </authorList>
    </citation>
    <scope>NUCLEOTIDE SEQUENCE [LARGE SCALE GENOMIC DNA]</scope>
    <source>
        <strain evidence="2">cv. B73</strain>
    </source>
</reference>
<protein>
    <submittedName>
        <fullName evidence="1">Uncharacterized protein</fullName>
    </submittedName>
</protein>
<reference evidence="1" key="2">
    <citation type="submission" date="2019-07" db="EMBL/GenBank/DDBJ databases">
        <authorList>
            <person name="Seetharam A."/>
            <person name="Woodhouse M."/>
            <person name="Cannon E."/>
        </authorList>
    </citation>
    <scope>NUCLEOTIDE SEQUENCE [LARGE SCALE GENOMIC DNA]</scope>
    <source>
        <strain evidence="1">cv. B73</strain>
    </source>
</reference>
<dbReference type="Gramene" id="Zm00001eb131980_T001">
    <property type="protein sequence ID" value="Zm00001eb131980_P001"/>
    <property type="gene ID" value="Zm00001eb131980"/>
</dbReference>
<reference evidence="1" key="3">
    <citation type="submission" date="2021-05" db="UniProtKB">
        <authorList>
            <consortium name="EnsemblPlants"/>
        </authorList>
    </citation>
    <scope>IDENTIFICATION</scope>
    <source>
        <strain evidence="1">cv. B73</strain>
    </source>
</reference>
<name>A0A804N3I9_MAIZE</name>
<evidence type="ECO:0000313" key="2">
    <source>
        <dbReference type="Proteomes" id="UP000007305"/>
    </source>
</evidence>
<organism evidence="1 2">
    <name type="scientific">Zea mays</name>
    <name type="common">Maize</name>
    <dbReference type="NCBI Taxonomy" id="4577"/>
    <lineage>
        <taxon>Eukaryota</taxon>
        <taxon>Viridiplantae</taxon>
        <taxon>Streptophyta</taxon>
        <taxon>Embryophyta</taxon>
        <taxon>Tracheophyta</taxon>
        <taxon>Spermatophyta</taxon>
        <taxon>Magnoliopsida</taxon>
        <taxon>Liliopsida</taxon>
        <taxon>Poales</taxon>
        <taxon>Poaceae</taxon>
        <taxon>PACMAD clade</taxon>
        <taxon>Panicoideae</taxon>
        <taxon>Andropogonodae</taxon>
        <taxon>Andropogoneae</taxon>
        <taxon>Tripsacinae</taxon>
        <taxon>Zea</taxon>
    </lineage>
</organism>
<dbReference type="AlphaFoldDB" id="A0A804N3I9"/>
<sequence length="147" mass="15476">MTPTLSNGGACPSLPPSPLLQLPFVVVVPPPAAAPPLLSMDASHGSPLCYCVMAGGGGRRRLHEAMTGAQASSGAVRLLLGSLQPAAMASSFLSFLAEKLHPSVDEAWCPFQLLHYSRHVDASLCSYSSKAPWDFSSRALPLSYLKQ</sequence>